<protein>
    <submittedName>
        <fullName evidence="2">Uncharacterized protein</fullName>
    </submittedName>
</protein>
<dbReference type="AlphaFoldDB" id="A0A699KK09"/>
<proteinExistence type="predicted"/>
<dbReference type="EMBL" id="BKCJ010528374">
    <property type="protein sequence ID" value="GFA98888.1"/>
    <property type="molecule type" value="Genomic_DNA"/>
</dbReference>
<organism evidence="2">
    <name type="scientific">Tanacetum cinerariifolium</name>
    <name type="common">Dalmatian daisy</name>
    <name type="synonym">Chrysanthemum cinerariifolium</name>
    <dbReference type="NCBI Taxonomy" id="118510"/>
    <lineage>
        <taxon>Eukaryota</taxon>
        <taxon>Viridiplantae</taxon>
        <taxon>Streptophyta</taxon>
        <taxon>Embryophyta</taxon>
        <taxon>Tracheophyta</taxon>
        <taxon>Spermatophyta</taxon>
        <taxon>Magnoliopsida</taxon>
        <taxon>eudicotyledons</taxon>
        <taxon>Gunneridae</taxon>
        <taxon>Pentapetalae</taxon>
        <taxon>asterids</taxon>
        <taxon>campanulids</taxon>
        <taxon>Asterales</taxon>
        <taxon>Asteraceae</taxon>
        <taxon>Asteroideae</taxon>
        <taxon>Anthemideae</taxon>
        <taxon>Anthemidinae</taxon>
        <taxon>Tanacetum</taxon>
    </lineage>
</organism>
<reference evidence="2" key="1">
    <citation type="journal article" date="2019" name="Sci. Rep.">
        <title>Draft genome of Tanacetum cinerariifolium, the natural source of mosquito coil.</title>
        <authorList>
            <person name="Yamashiro T."/>
            <person name="Shiraishi A."/>
            <person name="Satake H."/>
            <person name="Nakayama K."/>
        </authorList>
    </citation>
    <scope>NUCLEOTIDE SEQUENCE</scope>
</reference>
<sequence length="176" mass="20176">MKTKEQIEEEDSRALKRKVKSSEDKAAKKHKLDEEVEEQRKHLQIVPNDNDDVYTEATPLDLKESKKCSWSSKGQNLETVRVLWCADYNIHYNTVDLAGREKISTYKVYFGSNAQQLQVVSIVQIVKTVSVKVSVVVYKLRLLVSAAQMRCMRIVRRIYALSFNANCKLIGLILGL</sequence>
<accession>A0A699KK09</accession>
<evidence type="ECO:0000313" key="2">
    <source>
        <dbReference type="EMBL" id="GFA98888.1"/>
    </source>
</evidence>
<gene>
    <name evidence="2" type="ORF">Tci_670860</name>
</gene>
<name>A0A699KK09_TANCI</name>
<evidence type="ECO:0000256" key="1">
    <source>
        <dbReference type="SAM" id="MobiDB-lite"/>
    </source>
</evidence>
<comment type="caution">
    <text evidence="2">The sequence shown here is derived from an EMBL/GenBank/DDBJ whole genome shotgun (WGS) entry which is preliminary data.</text>
</comment>
<feature type="region of interest" description="Disordered" evidence="1">
    <location>
        <begin position="1"/>
        <end position="41"/>
    </location>
</feature>